<dbReference type="InterPro" id="IPR008977">
    <property type="entry name" value="PHM/PNGase_F_dom_sf"/>
</dbReference>
<evidence type="ECO:0000256" key="1">
    <source>
        <dbReference type="ARBA" id="ARBA00023157"/>
    </source>
</evidence>
<sequence>MPPWYIEPGYGPWANDFGLSDEERAKILAWIDSGSIKGNPEDAPEPIEYTDGWTISEPDAVISIPDPINIRADGYMDYIYVYQKTDFPEDRWVTEVEIRPTAPQVTHHVEIFLESPEVLRNIRNAETREERNYWRRQFAGGLNTFFAADVPGAQGLKFPAGMAKLLPAGAWIKFQLHYTPNGREAIDQTEVGFVFADEPPHREVQTRAAFNTRFRIPPGAKDYKISGEYEFNEDGAILSLMPHTHLRGTGFLYELIYPDGRIEKILPVSRYDFNWQLNYFFETPLAVPAGSKLRATGWFDNSADNPANPDPTREVPFGEQTWDEMMIGFFNWIKH</sequence>
<evidence type="ECO:0008006" key="3">
    <source>
        <dbReference type="Google" id="ProtNLM"/>
    </source>
</evidence>
<gene>
    <name evidence="2" type="ORF">METZ01_LOCUS12138</name>
</gene>
<dbReference type="InterPro" id="IPR014784">
    <property type="entry name" value="Cu2_ascorb_mOase-like_C"/>
</dbReference>
<dbReference type="GO" id="GO:0005507">
    <property type="term" value="F:copper ion binding"/>
    <property type="evidence" value="ECO:0007669"/>
    <property type="project" value="InterPro"/>
</dbReference>
<dbReference type="AlphaFoldDB" id="A0A381NYJ0"/>
<organism evidence="2">
    <name type="scientific">marine metagenome</name>
    <dbReference type="NCBI Taxonomy" id="408172"/>
    <lineage>
        <taxon>unclassified sequences</taxon>
        <taxon>metagenomes</taxon>
        <taxon>ecological metagenomes</taxon>
    </lineage>
</organism>
<dbReference type="Gene3D" id="2.60.120.310">
    <property type="entry name" value="Copper type II, ascorbate-dependent monooxygenase, N-terminal domain"/>
    <property type="match status" value="1"/>
</dbReference>
<protein>
    <recommendedName>
        <fullName evidence="3">Copper type II ascorbate-dependent monooxygenase C-terminal domain-containing protein</fullName>
    </recommendedName>
</protein>
<keyword evidence="1" id="KW-1015">Disulfide bond</keyword>
<proteinExistence type="predicted"/>
<dbReference type="EMBL" id="UINC01000668">
    <property type="protein sequence ID" value="SUZ59284.1"/>
    <property type="molecule type" value="Genomic_DNA"/>
</dbReference>
<reference evidence="2" key="1">
    <citation type="submission" date="2018-05" db="EMBL/GenBank/DDBJ databases">
        <authorList>
            <person name="Lanie J.A."/>
            <person name="Ng W.-L."/>
            <person name="Kazmierczak K.M."/>
            <person name="Andrzejewski T.M."/>
            <person name="Davidsen T.M."/>
            <person name="Wayne K.J."/>
            <person name="Tettelin H."/>
            <person name="Glass J.I."/>
            <person name="Rusch D."/>
            <person name="Podicherti R."/>
            <person name="Tsui H.-C.T."/>
            <person name="Winkler M.E."/>
        </authorList>
    </citation>
    <scope>NUCLEOTIDE SEQUENCE</scope>
</reference>
<accession>A0A381NYJ0</accession>
<dbReference type="Gene3D" id="2.60.120.230">
    <property type="match status" value="1"/>
</dbReference>
<name>A0A381NYJ0_9ZZZZ</name>
<dbReference type="GO" id="GO:0016715">
    <property type="term" value="F:oxidoreductase activity, acting on paired donors, with incorporation or reduction of molecular oxygen, reduced ascorbate as one donor, and incorporation of one atom of oxygen"/>
    <property type="evidence" value="ECO:0007669"/>
    <property type="project" value="InterPro"/>
</dbReference>
<dbReference type="InterPro" id="IPR036939">
    <property type="entry name" value="Cu2_ascorb_mOase_N_sf"/>
</dbReference>
<dbReference type="SUPFAM" id="SSF49742">
    <property type="entry name" value="PHM/PNGase F"/>
    <property type="match status" value="2"/>
</dbReference>
<evidence type="ECO:0000313" key="2">
    <source>
        <dbReference type="EMBL" id="SUZ59284.1"/>
    </source>
</evidence>